<dbReference type="AlphaFoldDB" id="A0AAE3A0M2"/>
<proteinExistence type="predicted"/>
<gene>
    <name evidence="2" type="ORF">LKD75_01670</name>
</gene>
<dbReference type="RefSeq" id="WP_119624159.1">
    <property type="nucleotide sequence ID" value="NZ_JAJEPV010000003.1"/>
</dbReference>
<comment type="caution">
    <text evidence="2">The sequence shown here is derived from an EMBL/GenBank/DDBJ whole genome shotgun (WGS) entry which is preliminary data.</text>
</comment>
<keyword evidence="3" id="KW-1185">Reference proteome</keyword>
<dbReference type="Proteomes" id="UP001197795">
    <property type="component" value="Unassembled WGS sequence"/>
</dbReference>
<dbReference type="InterPro" id="IPR041420">
    <property type="entry name" value="PBECR4"/>
</dbReference>
<name>A0AAE3A0M2_9FIRM</name>
<evidence type="ECO:0000259" key="1">
    <source>
        <dbReference type="Pfam" id="PF18813"/>
    </source>
</evidence>
<accession>A0AAE3A0M2</accession>
<organism evidence="2 3">
    <name type="scientific">Waltera acetigignens</name>
    <dbReference type="NCBI Taxonomy" id="2981769"/>
    <lineage>
        <taxon>Bacteria</taxon>
        <taxon>Bacillati</taxon>
        <taxon>Bacillota</taxon>
        <taxon>Clostridia</taxon>
        <taxon>Lachnospirales</taxon>
        <taxon>Lachnospiraceae</taxon>
        <taxon>Waltera</taxon>
    </lineage>
</organism>
<protein>
    <submittedName>
        <fullName evidence="2">PBECR4 domain-containing protein</fullName>
    </submittedName>
</protein>
<feature type="domain" description="Phage-Barnase-EndoU-ColicinE5/D-RelE like nuclease 4" evidence="1">
    <location>
        <begin position="28"/>
        <end position="204"/>
    </location>
</feature>
<evidence type="ECO:0000313" key="3">
    <source>
        <dbReference type="Proteomes" id="UP001197795"/>
    </source>
</evidence>
<sequence>MYKAEELCGLLIKPKINDIDLDVLQDYYRKFLNPFIYQYDITENEKQSSIQLRFDEENFCHLLGIESIVKYSVSKKEIHHYKGQGGWDYIQNTGLCFNDLKRMNKSKFKSIKAKFVYFYLMPDILENPVAVNFKNENVSPPTKIDCDILFYTKDENAIIHLGIKKDETLGYYIPKTFFVEKIGEDGVDIYIDKQEKIIATKKNRVIML</sequence>
<evidence type="ECO:0000313" key="2">
    <source>
        <dbReference type="EMBL" id="MCC2118311.1"/>
    </source>
</evidence>
<dbReference type="Pfam" id="PF18813">
    <property type="entry name" value="PBECR4"/>
    <property type="match status" value="1"/>
</dbReference>
<dbReference type="EMBL" id="JAJEPV010000003">
    <property type="protein sequence ID" value="MCC2118311.1"/>
    <property type="molecule type" value="Genomic_DNA"/>
</dbReference>
<reference evidence="2 3" key="1">
    <citation type="submission" date="2021-10" db="EMBL/GenBank/DDBJ databases">
        <title>Anaerobic single-cell dispensing facilitates the cultivation of human gut bacteria.</title>
        <authorList>
            <person name="Afrizal A."/>
        </authorList>
    </citation>
    <scope>NUCLEOTIDE SEQUENCE [LARGE SCALE GENOMIC DNA]</scope>
    <source>
        <strain evidence="2 3">CLA-AA-H273</strain>
    </source>
</reference>